<dbReference type="GO" id="GO:0004518">
    <property type="term" value="F:nuclease activity"/>
    <property type="evidence" value="ECO:0007669"/>
    <property type="project" value="UniProtKB-KW"/>
</dbReference>
<evidence type="ECO:0000256" key="5">
    <source>
        <dbReference type="ARBA" id="ARBA00022723"/>
    </source>
</evidence>
<dbReference type="PANTHER" id="PTHR22930">
    <property type="match status" value="1"/>
</dbReference>
<dbReference type="Pfam" id="PF13359">
    <property type="entry name" value="DDE_Tnp_4"/>
    <property type="match status" value="1"/>
</dbReference>
<evidence type="ECO:0000256" key="3">
    <source>
        <dbReference type="ARBA" id="ARBA00006958"/>
    </source>
</evidence>
<sequence>MGPVRGFKKRKRAEKKAAERYASAAERMDSGQEPGDWWDGFSGRIAGSLSLSKELNEFESIFKVSRKTFNYICSLVREDLLAKTTFFTCTDNKVLSVEDQVAVALRRLCSGDSLSSVGLSFGMNQSTVAQVTWRFVEAMEERGIHHLRWPNSEEMETIKSKFAKIQGLLNCCGAIDTTHIMMCQPSADPSNKVWVDHQKNHSMVLQAIVDPDMRFRDIVTGWPGSINDFLVLQNSDFFKLCEKGLRLNGKKLELPEGSEVGEYIIGDAGFPLLPWLVTPYQGKDLPDSKTEFNRKLSATGMVAQRALARLKDTWKIIQGAMWRPDKHRLPRIILVCCLLHNIVIDLEDAVWDEMPSCHQHDPSYKQQFCNFADQSGLILRDKLSQFLSGRLPL</sequence>
<protein>
    <submittedName>
        <fullName evidence="10">Protein ALP1-like</fullName>
    </submittedName>
</protein>
<evidence type="ECO:0000313" key="9">
    <source>
        <dbReference type="Proteomes" id="UP000228380"/>
    </source>
</evidence>
<comment type="subcellular location">
    <subcellularLocation>
        <location evidence="2">Nucleus</location>
    </subcellularLocation>
</comment>
<dbReference type="GO" id="GO:0016787">
    <property type="term" value="F:hydrolase activity"/>
    <property type="evidence" value="ECO:0007669"/>
    <property type="project" value="UniProtKB-KW"/>
</dbReference>
<dbReference type="GO" id="GO:0046872">
    <property type="term" value="F:metal ion binding"/>
    <property type="evidence" value="ECO:0007669"/>
    <property type="project" value="UniProtKB-KW"/>
</dbReference>
<keyword evidence="4" id="KW-0540">Nuclease</keyword>
<feature type="domain" description="DDE Tnp4" evidence="8">
    <location>
        <begin position="175"/>
        <end position="341"/>
    </location>
</feature>
<keyword evidence="6" id="KW-0378">Hydrolase</keyword>
<evidence type="ECO:0000259" key="8">
    <source>
        <dbReference type="Pfam" id="PF13359"/>
    </source>
</evidence>
<gene>
    <name evidence="10" type="primary">LOC103710740</name>
</gene>
<comment type="similarity">
    <text evidence="3">Belongs to the HARBI1 family.</text>
</comment>
<dbReference type="Proteomes" id="UP000228380">
    <property type="component" value="Chromosome 3"/>
</dbReference>
<dbReference type="KEGG" id="pda:103710740"/>
<dbReference type="InterPro" id="IPR027806">
    <property type="entry name" value="HARBI1_dom"/>
</dbReference>
<dbReference type="GeneID" id="103710740"/>
<evidence type="ECO:0000256" key="7">
    <source>
        <dbReference type="ARBA" id="ARBA00023242"/>
    </source>
</evidence>
<dbReference type="GO" id="GO:0005634">
    <property type="term" value="C:nucleus"/>
    <property type="evidence" value="ECO:0007669"/>
    <property type="project" value="UniProtKB-SubCell"/>
</dbReference>
<comment type="cofactor">
    <cofactor evidence="1">
        <name>a divalent metal cation</name>
        <dbReference type="ChEBI" id="CHEBI:60240"/>
    </cofactor>
</comment>
<dbReference type="PANTHER" id="PTHR22930:SF291">
    <property type="entry name" value="EXPRESSED PROTEIN"/>
    <property type="match status" value="1"/>
</dbReference>
<proteinExistence type="inferred from homology"/>
<organism evidence="9 10">
    <name type="scientific">Phoenix dactylifera</name>
    <name type="common">Date palm</name>
    <dbReference type="NCBI Taxonomy" id="42345"/>
    <lineage>
        <taxon>Eukaryota</taxon>
        <taxon>Viridiplantae</taxon>
        <taxon>Streptophyta</taxon>
        <taxon>Embryophyta</taxon>
        <taxon>Tracheophyta</taxon>
        <taxon>Spermatophyta</taxon>
        <taxon>Magnoliopsida</taxon>
        <taxon>Liliopsida</taxon>
        <taxon>Arecaceae</taxon>
        <taxon>Coryphoideae</taxon>
        <taxon>Phoeniceae</taxon>
        <taxon>Phoenix</taxon>
    </lineage>
</organism>
<dbReference type="AlphaFoldDB" id="A0A8B7CA69"/>
<evidence type="ECO:0000313" key="10">
    <source>
        <dbReference type="RefSeq" id="XP_008794844.2"/>
    </source>
</evidence>
<keyword evidence="7" id="KW-0539">Nucleus</keyword>
<dbReference type="OrthoDB" id="2668416at2759"/>
<keyword evidence="5" id="KW-0479">Metal-binding</keyword>
<reference evidence="10" key="2">
    <citation type="submission" date="2025-08" db="UniProtKB">
        <authorList>
            <consortium name="RefSeq"/>
        </authorList>
    </citation>
    <scope>IDENTIFICATION</scope>
    <source>
        <tissue evidence="10">Young leaves</tissue>
    </source>
</reference>
<evidence type="ECO:0000256" key="2">
    <source>
        <dbReference type="ARBA" id="ARBA00004123"/>
    </source>
</evidence>
<name>A0A8B7CA69_PHODC</name>
<keyword evidence="9" id="KW-1185">Reference proteome</keyword>
<evidence type="ECO:0000256" key="6">
    <source>
        <dbReference type="ARBA" id="ARBA00022801"/>
    </source>
</evidence>
<reference evidence="9" key="1">
    <citation type="journal article" date="2019" name="Nat. Commun.">
        <title>Genome-wide association mapping of date palm fruit traits.</title>
        <authorList>
            <person name="Hazzouri K.M."/>
            <person name="Gros-Balthazard M."/>
            <person name="Flowers J.M."/>
            <person name="Copetti D."/>
            <person name="Lemansour A."/>
            <person name="Lebrun M."/>
            <person name="Masmoudi K."/>
            <person name="Ferrand S."/>
            <person name="Dhar M.I."/>
            <person name="Fresquez Z.A."/>
            <person name="Rosas U."/>
            <person name="Zhang J."/>
            <person name="Talag J."/>
            <person name="Lee S."/>
            <person name="Kudrna D."/>
            <person name="Powell R.F."/>
            <person name="Leitch I.J."/>
            <person name="Krueger R.R."/>
            <person name="Wing R.A."/>
            <person name="Amiri K.M.A."/>
            <person name="Purugganan M.D."/>
        </authorList>
    </citation>
    <scope>NUCLEOTIDE SEQUENCE [LARGE SCALE GENOMIC DNA]</scope>
    <source>
        <strain evidence="9">cv. Khalas</strain>
    </source>
</reference>
<dbReference type="RefSeq" id="XP_008794844.2">
    <property type="nucleotide sequence ID" value="XM_008796622.4"/>
</dbReference>
<accession>A0A8B7CA69</accession>
<evidence type="ECO:0000256" key="1">
    <source>
        <dbReference type="ARBA" id="ARBA00001968"/>
    </source>
</evidence>
<evidence type="ECO:0000256" key="4">
    <source>
        <dbReference type="ARBA" id="ARBA00022722"/>
    </source>
</evidence>
<dbReference type="InterPro" id="IPR045249">
    <property type="entry name" value="HARBI1-like"/>
</dbReference>